<feature type="domain" description="CBS" evidence="8">
    <location>
        <begin position="277"/>
        <end position="339"/>
    </location>
</feature>
<evidence type="ECO:0000313" key="9">
    <source>
        <dbReference type="EMBL" id="PXV65469.1"/>
    </source>
</evidence>
<dbReference type="OrthoDB" id="9802264at2"/>
<keyword evidence="2" id="KW-0813">Transport</keyword>
<feature type="domain" description="ABC transporter" evidence="7">
    <location>
        <begin position="21"/>
        <end position="264"/>
    </location>
</feature>
<evidence type="ECO:0000256" key="3">
    <source>
        <dbReference type="ARBA" id="ARBA00022741"/>
    </source>
</evidence>
<evidence type="ECO:0000256" key="4">
    <source>
        <dbReference type="ARBA" id="ARBA00022840"/>
    </source>
</evidence>
<dbReference type="PROSITE" id="PS00211">
    <property type="entry name" value="ABC_TRANSPORTER_1"/>
    <property type="match status" value="1"/>
</dbReference>
<dbReference type="PANTHER" id="PTHR43869:SF1">
    <property type="entry name" value="GLYCINE BETAINE_PROLINE BETAINE TRANSPORT SYSTEM ATP-BINDING PROTEIN PROV"/>
    <property type="match status" value="1"/>
</dbReference>
<dbReference type="Gene3D" id="3.10.580.10">
    <property type="entry name" value="CBS-domain"/>
    <property type="match status" value="1"/>
</dbReference>
<evidence type="ECO:0000259" key="7">
    <source>
        <dbReference type="PROSITE" id="PS50893"/>
    </source>
</evidence>
<dbReference type="AlphaFoldDB" id="A0A2V3PQH0"/>
<feature type="domain" description="CBS" evidence="8">
    <location>
        <begin position="340"/>
        <end position="396"/>
    </location>
</feature>
<accession>A0A2V3PQH0</accession>
<dbReference type="InterPro" id="IPR027417">
    <property type="entry name" value="P-loop_NTPase"/>
</dbReference>
<dbReference type="GO" id="GO:0006970">
    <property type="term" value="P:response to osmotic stress"/>
    <property type="evidence" value="ECO:0007669"/>
    <property type="project" value="UniProtKB-ARBA"/>
</dbReference>
<comment type="similarity">
    <text evidence="1">Belongs to the ABC transporter superfamily.</text>
</comment>
<dbReference type="GO" id="GO:0006865">
    <property type="term" value="P:amino acid transport"/>
    <property type="evidence" value="ECO:0007669"/>
    <property type="project" value="UniProtKB-KW"/>
</dbReference>
<evidence type="ECO:0000256" key="6">
    <source>
        <dbReference type="PROSITE-ProRule" id="PRU00703"/>
    </source>
</evidence>
<keyword evidence="3" id="KW-0547">Nucleotide-binding</keyword>
<sequence length="405" mass="44914">MSKIEIKDLYLVFGSAKRQAIKMLKSGRSKKEIHSKTRCTIAVNNANLSINEGEIFVIMGLSGSGKSSLLRCFNMLNVPTSGSLVIDGEDITKMDKDALLNLRRKKVGMVFQHFGLLPHRTILDNVAFGLEIQGLPQEERHNKAKEILNMVGLSGYESSFPHQLSGGMQQRVGIARAIATDSQILLMDEAFSALDPLIRAQMQDELVEIQQSLKKTIIFITHDLDEAIKVGNTIAIMKDGVIVQQGTPEDILLNPADDYVKAFIGNVDMAKIITASAINEPFKARIWQGKDGPASALRLMERHLLKFLPVVDHLGRLIGYVGEKDIRKKIANKENNIDSIVTDIPKVSMDTSITDLLPLFINQKYPLAVVDHKDRPVGYIRHSDVVSMVTGYDDDKVQSIIESAN</sequence>
<proteinExistence type="inferred from homology"/>
<comment type="caution">
    <text evidence="9">The sequence shown here is derived from an EMBL/GenBank/DDBJ whole genome shotgun (WGS) entry which is preliminary data.</text>
</comment>
<dbReference type="Gene3D" id="3.40.50.300">
    <property type="entry name" value="P-loop containing nucleotide triphosphate hydrolases"/>
    <property type="match status" value="1"/>
</dbReference>
<organism evidence="9 10">
    <name type="scientific">Dysgonomonas alginatilytica</name>
    <dbReference type="NCBI Taxonomy" id="1605892"/>
    <lineage>
        <taxon>Bacteria</taxon>
        <taxon>Pseudomonadati</taxon>
        <taxon>Bacteroidota</taxon>
        <taxon>Bacteroidia</taxon>
        <taxon>Bacteroidales</taxon>
        <taxon>Dysgonomonadaceae</taxon>
        <taxon>Dysgonomonas</taxon>
    </lineage>
</organism>
<dbReference type="Pfam" id="PF00005">
    <property type="entry name" value="ABC_tran"/>
    <property type="match status" value="1"/>
</dbReference>
<dbReference type="CDD" id="cd02205">
    <property type="entry name" value="CBS_pair_SF"/>
    <property type="match status" value="1"/>
</dbReference>
<keyword evidence="5" id="KW-0029">Amino-acid transport</keyword>
<dbReference type="NCBIfam" id="TIGR01186">
    <property type="entry name" value="proV"/>
    <property type="match status" value="1"/>
</dbReference>
<dbReference type="SUPFAM" id="SSF54631">
    <property type="entry name" value="CBS-domain pair"/>
    <property type="match status" value="1"/>
</dbReference>
<dbReference type="GO" id="GO:0031460">
    <property type="term" value="P:glycine betaine transport"/>
    <property type="evidence" value="ECO:0007669"/>
    <property type="project" value="InterPro"/>
</dbReference>
<dbReference type="InterPro" id="IPR046342">
    <property type="entry name" value="CBS_dom_sf"/>
</dbReference>
<dbReference type="InterPro" id="IPR005892">
    <property type="entry name" value="Gly-betaine_transp_ATP-bd"/>
</dbReference>
<dbReference type="GO" id="GO:0016020">
    <property type="term" value="C:membrane"/>
    <property type="evidence" value="ECO:0007669"/>
    <property type="project" value="InterPro"/>
</dbReference>
<keyword evidence="6" id="KW-0129">CBS domain</keyword>
<dbReference type="PROSITE" id="PS50893">
    <property type="entry name" value="ABC_TRANSPORTER_2"/>
    <property type="match status" value="1"/>
</dbReference>
<gene>
    <name evidence="9" type="ORF">CLV62_10761</name>
</gene>
<dbReference type="InterPro" id="IPR003439">
    <property type="entry name" value="ABC_transporter-like_ATP-bd"/>
</dbReference>
<dbReference type="InterPro" id="IPR000644">
    <property type="entry name" value="CBS_dom"/>
</dbReference>
<dbReference type="GO" id="GO:0016887">
    <property type="term" value="F:ATP hydrolysis activity"/>
    <property type="evidence" value="ECO:0007669"/>
    <property type="project" value="InterPro"/>
</dbReference>
<dbReference type="FunFam" id="3.40.50.300:FF:000201">
    <property type="entry name" value="Glycine betaine/L-proline ABC transporter ATP-binding protein"/>
    <property type="match status" value="1"/>
</dbReference>
<keyword evidence="4 9" id="KW-0067">ATP-binding</keyword>
<dbReference type="PROSITE" id="PS51371">
    <property type="entry name" value="CBS"/>
    <property type="match status" value="2"/>
</dbReference>
<evidence type="ECO:0000256" key="1">
    <source>
        <dbReference type="ARBA" id="ARBA00005417"/>
    </source>
</evidence>
<dbReference type="InterPro" id="IPR051921">
    <property type="entry name" value="ABC_osmolyte_uptake_ATP-bind"/>
</dbReference>
<dbReference type="Pfam" id="PF00571">
    <property type="entry name" value="CBS"/>
    <property type="match status" value="2"/>
</dbReference>
<evidence type="ECO:0000313" key="10">
    <source>
        <dbReference type="Proteomes" id="UP000247973"/>
    </source>
</evidence>
<dbReference type="CDD" id="cd03294">
    <property type="entry name" value="ABC_Pro_Gly_Betaine"/>
    <property type="match status" value="1"/>
</dbReference>
<name>A0A2V3PQH0_9BACT</name>
<dbReference type="Proteomes" id="UP000247973">
    <property type="component" value="Unassembled WGS sequence"/>
</dbReference>
<evidence type="ECO:0000259" key="8">
    <source>
        <dbReference type="PROSITE" id="PS51371"/>
    </source>
</evidence>
<dbReference type="SMART" id="SM00116">
    <property type="entry name" value="CBS"/>
    <property type="match status" value="2"/>
</dbReference>
<dbReference type="SMART" id="SM00382">
    <property type="entry name" value="AAA"/>
    <property type="match status" value="1"/>
</dbReference>
<dbReference type="InterPro" id="IPR017871">
    <property type="entry name" value="ABC_transporter-like_CS"/>
</dbReference>
<dbReference type="EMBL" id="QICL01000007">
    <property type="protein sequence ID" value="PXV65469.1"/>
    <property type="molecule type" value="Genomic_DNA"/>
</dbReference>
<dbReference type="SUPFAM" id="SSF52540">
    <property type="entry name" value="P-loop containing nucleoside triphosphate hydrolases"/>
    <property type="match status" value="1"/>
</dbReference>
<keyword evidence="10" id="KW-1185">Reference proteome</keyword>
<evidence type="ECO:0000256" key="5">
    <source>
        <dbReference type="ARBA" id="ARBA00022970"/>
    </source>
</evidence>
<dbReference type="InterPro" id="IPR003593">
    <property type="entry name" value="AAA+_ATPase"/>
</dbReference>
<evidence type="ECO:0000256" key="2">
    <source>
        <dbReference type="ARBA" id="ARBA00022448"/>
    </source>
</evidence>
<dbReference type="RefSeq" id="WP_110310198.1">
    <property type="nucleotide sequence ID" value="NZ_QICL01000007.1"/>
</dbReference>
<reference evidence="9 10" key="1">
    <citation type="submission" date="2018-03" db="EMBL/GenBank/DDBJ databases">
        <title>Genomic Encyclopedia of Archaeal and Bacterial Type Strains, Phase II (KMG-II): from individual species to whole genera.</title>
        <authorList>
            <person name="Goeker M."/>
        </authorList>
    </citation>
    <scope>NUCLEOTIDE SEQUENCE [LARGE SCALE GENOMIC DNA]</scope>
    <source>
        <strain evidence="9 10">DSM 100214</strain>
    </source>
</reference>
<dbReference type="GO" id="GO:0005524">
    <property type="term" value="F:ATP binding"/>
    <property type="evidence" value="ECO:0007669"/>
    <property type="project" value="UniProtKB-KW"/>
</dbReference>
<dbReference type="PANTHER" id="PTHR43869">
    <property type="entry name" value="GLYCINE BETAINE/PROLINE BETAINE TRANSPORT SYSTEM ATP-BINDING PROTEIN PROV"/>
    <property type="match status" value="1"/>
</dbReference>
<protein>
    <submittedName>
        <fullName evidence="9">Glycine betaine/proline transport system ATP-binding protein</fullName>
    </submittedName>
</protein>